<name>A0ABT8UKI2_9MYCO</name>
<evidence type="ECO:0000256" key="2">
    <source>
        <dbReference type="ARBA" id="ARBA00022801"/>
    </source>
</evidence>
<evidence type="ECO:0000256" key="3">
    <source>
        <dbReference type="ARBA" id="ARBA00023211"/>
    </source>
</evidence>
<gene>
    <name evidence="5" type="ORF">Q2100_13035</name>
</gene>
<sequence>AQPGAAVDRRGHRAHLTMTTVELIGVPFDGYGRAGNQARAAAALRAAGLAGAVGGVVGDDDIALPTAESARGPNGLINEPALLAMTDGLNERVGAAVTAGRFPIVFGGDCAMLLGIVTGLRDHADDTALVFVDGHEDTMPLDVSEDGEAANTEIGLLLGITGRLLQGPLAQRLPALQRDRLAVLGPRDESWRRQFNVGTLADCGVWLAPLADVAADPPQTGRRALAALPTENWWLHIDLDVLDPVEFPAQGLPGVADEPGGLTWRQLTALVLAMAEAGGCVGASLAIYDPDQDPDGADAARIVEFARDVLPAVTGTA</sequence>
<evidence type="ECO:0000256" key="4">
    <source>
        <dbReference type="PROSITE-ProRule" id="PRU00742"/>
    </source>
</evidence>
<keyword evidence="1" id="KW-0479">Metal-binding</keyword>
<dbReference type="PANTHER" id="PTHR43782:SF3">
    <property type="entry name" value="ARGINASE"/>
    <property type="match status" value="1"/>
</dbReference>
<evidence type="ECO:0000256" key="1">
    <source>
        <dbReference type="ARBA" id="ARBA00022723"/>
    </source>
</evidence>
<dbReference type="InterPro" id="IPR006035">
    <property type="entry name" value="Ureohydrolase"/>
</dbReference>
<evidence type="ECO:0000313" key="5">
    <source>
        <dbReference type="EMBL" id="MDO3636674.1"/>
    </source>
</evidence>
<reference evidence="5" key="1">
    <citation type="submission" date="2023-07" db="EMBL/GenBank/DDBJ databases">
        <title>Mycolicibacterium sp. nov., a novel bacterial species.</title>
        <authorList>
            <person name="Cao Y."/>
        </authorList>
    </citation>
    <scope>NUCLEOTIDE SEQUENCE</scope>
    <source>
        <strain evidence="5">KC 300</strain>
    </source>
</reference>
<dbReference type="EMBL" id="JAUMSQ010000079">
    <property type="protein sequence ID" value="MDO3636674.1"/>
    <property type="molecule type" value="Genomic_DNA"/>
</dbReference>
<dbReference type="SUPFAM" id="SSF52768">
    <property type="entry name" value="Arginase/deacetylase"/>
    <property type="match status" value="1"/>
</dbReference>
<evidence type="ECO:0000313" key="6">
    <source>
        <dbReference type="Proteomes" id="UP001168823"/>
    </source>
</evidence>
<dbReference type="PANTHER" id="PTHR43782">
    <property type="entry name" value="ARGINASE"/>
    <property type="match status" value="1"/>
</dbReference>
<dbReference type="Pfam" id="PF00491">
    <property type="entry name" value="Arginase"/>
    <property type="match status" value="1"/>
</dbReference>
<dbReference type="PROSITE" id="PS51409">
    <property type="entry name" value="ARGINASE_2"/>
    <property type="match status" value="1"/>
</dbReference>
<dbReference type="Gene3D" id="3.40.800.10">
    <property type="entry name" value="Ureohydrolase domain"/>
    <property type="match status" value="1"/>
</dbReference>
<protein>
    <submittedName>
        <fullName evidence="5">Arginase family protein</fullName>
    </submittedName>
</protein>
<comment type="caution">
    <text evidence="5">The sequence shown here is derived from an EMBL/GenBank/DDBJ whole genome shotgun (WGS) entry which is preliminary data.</text>
</comment>
<keyword evidence="3" id="KW-0464">Manganese</keyword>
<keyword evidence="6" id="KW-1185">Reference proteome</keyword>
<dbReference type="InterPro" id="IPR023696">
    <property type="entry name" value="Ureohydrolase_dom_sf"/>
</dbReference>
<keyword evidence="2" id="KW-0378">Hydrolase</keyword>
<proteinExistence type="inferred from homology"/>
<accession>A0ABT8UKI2</accession>
<feature type="non-terminal residue" evidence="5">
    <location>
        <position position="1"/>
    </location>
</feature>
<dbReference type="Proteomes" id="UP001168823">
    <property type="component" value="Unassembled WGS sequence"/>
</dbReference>
<dbReference type="RefSeq" id="WP_302914395.1">
    <property type="nucleotide sequence ID" value="NZ_JAUMSQ010000079.1"/>
</dbReference>
<comment type="similarity">
    <text evidence="4">Belongs to the arginase family.</text>
</comment>
<organism evidence="5 6">
    <name type="scientific">Mycolicibacterium arseniciresistens</name>
    <dbReference type="NCBI Taxonomy" id="3062257"/>
    <lineage>
        <taxon>Bacteria</taxon>
        <taxon>Bacillati</taxon>
        <taxon>Actinomycetota</taxon>
        <taxon>Actinomycetes</taxon>
        <taxon>Mycobacteriales</taxon>
        <taxon>Mycobacteriaceae</taxon>
        <taxon>Mycolicibacterium</taxon>
    </lineage>
</organism>